<feature type="domain" description="Fe-containing alcohol dehydrogenase-like C-terminal" evidence="6">
    <location>
        <begin position="188"/>
        <end position="382"/>
    </location>
</feature>
<dbReference type="Proteomes" id="UP000315017">
    <property type="component" value="Chromosome"/>
</dbReference>
<keyword evidence="3 7" id="KW-0560">Oxidoreductase</keyword>
<dbReference type="Gene3D" id="1.20.1090.10">
    <property type="entry name" value="Dehydroquinate synthase-like - alpha domain"/>
    <property type="match status" value="1"/>
</dbReference>
<dbReference type="Pfam" id="PF25137">
    <property type="entry name" value="ADH_Fe_C"/>
    <property type="match status" value="1"/>
</dbReference>
<feature type="domain" description="Alcohol dehydrogenase iron-type/glycerol dehydrogenase GldA" evidence="5">
    <location>
        <begin position="10"/>
        <end position="177"/>
    </location>
</feature>
<dbReference type="CDD" id="cd08551">
    <property type="entry name" value="Fe-ADH"/>
    <property type="match status" value="1"/>
</dbReference>
<dbReference type="AlphaFoldDB" id="A0A517Y5W4"/>
<evidence type="ECO:0000313" key="8">
    <source>
        <dbReference type="Proteomes" id="UP000315017"/>
    </source>
</evidence>
<evidence type="ECO:0000256" key="4">
    <source>
        <dbReference type="ARBA" id="ARBA00023027"/>
    </source>
</evidence>
<dbReference type="InterPro" id="IPR039697">
    <property type="entry name" value="Alcohol_dehydrogenase_Fe"/>
</dbReference>
<dbReference type="Gene3D" id="3.40.50.1970">
    <property type="match status" value="1"/>
</dbReference>
<proteinExistence type="inferred from homology"/>
<name>A0A517Y5W4_9BACT</name>
<dbReference type="PROSITE" id="PS00913">
    <property type="entry name" value="ADH_IRON_1"/>
    <property type="match status" value="1"/>
</dbReference>
<gene>
    <name evidence="7" type="primary">dhaT</name>
    <name evidence="7" type="ORF">ETAA8_06800</name>
</gene>
<dbReference type="FunFam" id="3.40.50.1970:FF:000003">
    <property type="entry name" value="Alcohol dehydrogenase, iron-containing"/>
    <property type="match status" value="1"/>
</dbReference>
<dbReference type="SUPFAM" id="SSF56796">
    <property type="entry name" value="Dehydroquinate synthase-like"/>
    <property type="match status" value="1"/>
</dbReference>
<dbReference type="GO" id="GO:0004022">
    <property type="term" value="F:alcohol dehydrogenase (NAD+) activity"/>
    <property type="evidence" value="ECO:0007669"/>
    <property type="project" value="TreeGrafter"/>
</dbReference>
<dbReference type="KEGG" id="aagg:ETAA8_06800"/>
<dbReference type="GO" id="GO:0047516">
    <property type="term" value="F:1,3-propanediol dehydrogenase activity"/>
    <property type="evidence" value="ECO:0007669"/>
    <property type="project" value="UniProtKB-EC"/>
</dbReference>
<evidence type="ECO:0000256" key="3">
    <source>
        <dbReference type="ARBA" id="ARBA00023002"/>
    </source>
</evidence>
<dbReference type="InterPro" id="IPR056798">
    <property type="entry name" value="ADH_Fe_C"/>
</dbReference>
<dbReference type="EMBL" id="CP036274">
    <property type="protein sequence ID" value="QDU25610.1"/>
    <property type="molecule type" value="Genomic_DNA"/>
</dbReference>
<dbReference type="InterPro" id="IPR001670">
    <property type="entry name" value="ADH_Fe/GldA"/>
</dbReference>
<evidence type="ECO:0000259" key="6">
    <source>
        <dbReference type="Pfam" id="PF25137"/>
    </source>
</evidence>
<protein>
    <submittedName>
        <fullName evidence="7">1,3-propanediol dehydrogenase</fullName>
        <ecNumber evidence="7">1.1.1.202</ecNumber>
    </submittedName>
</protein>
<sequence length="382" mass="40518">MTAFDFQPRTRIVYGPDKIETLGELASELGGRRALVVSDPGVITAGHAARGIASLVKAGIEAQLFGAVHENPNTDDVEAGVKFARRHDIQLLVGLGGGSSMDCAKGINFVLTNGGEVKDYWGVGKALKPMLPMIAVPTTAGTGSETQSFALISDAKTHVKMACGDKKAACRVAILDPKLTVTQPPRVTALTGIDAISHALETFVCTKRNAASLAFSREAWRLLAGNFAQVLREPTDVEARGAMLLGASFAGIAIENSMLGAAHALANPLTTHFDVPHGQAVGLMLPHVIRFNGEEFEGWYLDLLSTMPANGTGPVPETVDELAHFVAALTLKAGLKTKLEELHVDYDKLPQLAAEAATQWTGSFNPRKVGADELLALYQQAF</sequence>
<keyword evidence="4" id="KW-0520">NAD</keyword>
<dbReference type="EC" id="1.1.1.202" evidence="7"/>
<dbReference type="RefSeq" id="WP_145084828.1">
    <property type="nucleotide sequence ID" value="NZ_CP036274.1"/>
</dbReference>
<evidence type="ECO:0000256" key="1">
    <source>
        <dbReference type="ARBA" id="ARBA00001962"/>
    </source>
</evidence>
<evidence type="ECO:0000256" key="2">
    <source>
        <dbReference type="ARBA" id="ARBA00007358"/>
    </source>
</evidence>
<accession>A0A517Y5W4</accession>
<dbReference type="PANTHER" id="PTHR11496:SF102">
    <property type="entry name" value="ALCOHOL DEHYDROGENASE 4"/>
    <property type="match status" value="1"/>
</dbReference>
<dbReference type="Pfam" id="PF00465">
    <property type="entry name" value="Fe-ADH"/>
    <property type="match status" value="1"/>
</dbReference>
<dbReference type="InterPro" id="IPR018211">
    <property type="entry name" value="ADH_Fe_CS"/>
</dbReference>
<evidence type="ECO:0000259" key="5">
    <source>
        <dbReference type="Pfam" id="PF00465"/>
    </source>
</evidence>
<keyword evidence="8" id="KW-1185">Reference proteome</keyword>
<comment type="similarity">
    <text evidence="2">Belongs to the iron-containing alcohol dehydrogenase family.</text>
</comment>
<dbReference type="GO" id="GO:0046872">
    <property type="term" value="F:metal ion binding"/>
    <property type="evidence" value="ECO:0007669"/>
    <property type="project" value="InterPro"/>
</dbReference>
<dbReference type="OrthoDB" id="9804734at2"/>
<dbReference type="PANTHER" id="PTHR11496">
    <property type="entry name" value="ALCOHOL DEHYDROGENASE"/>
    <property type="match status" value="1"/>
</dbReference>
<reference evidence="7 8" key="1">
    <citation type="submission" date="2019-02" db="EMBL/GenBank/DDBJ databases">
        <title>Deep-cultivation of Planctomycetes and their phenomic and genomic characterization uncovers novel biology.</title>
        <authorList>
            <person name="Wiegand S."/>
            <person name="Jogler M."/>
            <person name="Boedeker C."/>
            <person name="Pinto D."/>
            <person name="Vollmers J."/>
            <person name="Rivas-Marin E."/>
            <person name="Kohn T."/>
            <person name="Peeters S.H."/>
            <person name="Heuer A."/>
            <person name="Rast P."/>
            <person name="Oberbeckmann S."/>
            <person name="Bunk B."/>
            <person name="Jeske O."/>
            <person name="Meyerdierks A."/>
            <person name="Storesund J.E."/>
            <person name="Kallscheuer N."/>
            <person name="Luecker S."/>
            <person name="Lage O.M."/>
            <person name="Pohl T."/>
            <person name="Merkel B.J."/>
            <person name="Hornburger P."/>
            <person name="Mueller R.-W."/>
            <person name="Bruemmer F."/>
            <person name="Labrenz M."/>
            <person name="Spormann A.M."/>
            <person name="Op den Camp H."/>
            <person name="Overmann J."/>
            <person name="Amann R."/>
            <person name="Jetten M.S.M."/>
            <person name="Mascher T."/>
            <person name="Medema M.H."/>
            <person name="Devos D.P."/>
            <person name="Kaster A.-K."/>
            <person name="Ovreas L."/>
            <person name="Rohde M."/>
            <person name="Galperin M.Y."/>
            <person name="Jogler C."/>
        </authorList>
    </citation>
    <scope>NUCLEOTIDE SEQUENCE [LARGE SCALE GENOMIC DNA]</scope>
    <source>
        <strain evidence="7 8">ETA_A8</strain>
    </source>
</reference>
<organism evidence="7 8">
    <name type="scientific">Anatilimnocola aggregata</name>
    <dbReference type="NCBI Taxonomy" id="2528021"/>
    <lineage>
        <taxon>Bacteria</taxon>
        <taxon>Pseudomonadati</taxon>
        <taxon>Planctomycetota</taxon>
        <taxon>Planctomycetia</taxon>
        <taxon>Pirellulales</taxon>
        <taxon>Pirellulaceae</taxon>
        <taxon>Anatilimnocola</taxon>
    </lineage>
</organism>
<evidence type="ECO:0000313" key="7">
    <source>
        <dbReference type="EMBL" id="QDU25610.1"/>
    </source>
</evidence>
<comment type="cofactor">
    <cofactor evidence="1">
        <name>Fe cation</name>
        <dbReference type="ChEBI" id="CHEBI:24875"/>
    </cofactor>
</comment>